<dbReference type="RefSeq" id="XP_010783095.1">
    <property type="nucleotide sequence ID" value="XM_010784793.1"/>
</dbReference>
<feature type="domain" description="FH2" evidence="2">
    <location>
        <begin position="65"/>
        <end position="462"/>
    </location>
</feature>
<evidence type="ECO:0000313" key="3">
    <source>
        <dbReference type="Proteomes" id="UP000504611"/>
    </source>
</evidence>
<evidence type="ECO:0000256" key="1">
    <source>
        <dbReference type="SAM" id="MobiDB-lite"/>
    </source>
</evidence>
<dbReference type="Gene3D" id="1.20.58.2220">
    <property type="entry name" value="Formin, FH2 domain"/>
    <property type="match status" value="1"/>
</dbReference>
<dbReference type="InterPro" id="IPR042201">
    <property type="entry name" value="FH2_Formin_sf"/>
</dbReference>
<dbReference type="Pfam" id="PF02181">
    <property type="entry name" value="FH2"/>
    <property type="match status" value="1"/>
</dbReference>
<dbReference type="SUPFAM" id="SSF101447">
    <property type="entry name" value="Formin homology 2 domain (FH2 domain)"/>
    <property type="match status" value="1"/>
</dbReference>
<gene>
    <name evidence="4" type="primary">LOC104957184</name>
</gene>
<keyword evidence="3" id="KW-1185">Reference proteome</keyword>
<dbReference type="Gene3D" id="1.20.1160.20">
    <property type="match status" value="1"/>
</dbReference>
<protein>
    <submittedName>
        <fullName evidence="4">Delphilin-like</fullName>
    </submittedName>
</protein>
<feature type="region of interest" description="Disordered" evidence="1">
    <location>
        <begin position="443"/>
        <end position="462"/>
    </location>
</feature>
<sequence length="462" mass="52622">MPCGARSPALSSLQWVAEILPPSIKVHGRTFSQQLEHLLTIQERYTVCKSLETFFQHRNVDTLIVDVFPVLDTPAKQLIWQFIYQLLTYDEQERCQGKLSRFLGFKSSAVLEPGVSPEQLHRRSSSMRVSGSSFRNPIRERSSDDCIIGTHLGMAILIAHLKLSTSELREVLMNMTTERLEPAHIKQLLLYAPNEEEVKQYEQFEQDPAKLSEPDQFIFQMLTVPEYKTRLRSLHFKTTLQERTEEMKVAYDYIYKASVELKSSKKLAKILEFVLAMGNYLNNGQPKSHRTTSFKINFLTELSTTKTVDGKSTFLHILAKSLCQHFPELLNFSRDLTTVPLAAKVNQKAITAELTDLHSTILDIRKACLKIPPTSEDHFASVMSSFLENSHPAIQSLESLQTLAMEEFSKVASFFGEDSKSANTESFFAIFAEFIGKFERALSETKTPENPRSPRLSSPLVW</sequence>
<dbReference type="GeneID" id="104957184"/>
<dbReference type="SMART" id="SM00498">
    <property type="entry name" value="FH2"/>
    <property type="match status" value="1"/>
</dbReference>
<dbReference type="PANTHER" id="PTHR45725:SF12">
    <property type="entry name" value="DELPHILIN-RELATED"/>
    <property type="match status" value="1"/>
</dbReference>
<proteinExistence type="predicted"/>
<dbReference type="InterPro" id="IPR015425">
    <property type="entry name" value="FH2_Formin"/>
</dbReference>
<dbReference type="PANTHER" id="PTHR45725">
    <property type="entry name" value="FORMIN HOMOLOGY 2 FAMILY MEMBER"/>
    <property type="match status" value="1"/>
</dbReference>
<organism evidence="3 4">
    <name type="scientific">Notothenia coriiceps</name>
    <name type="common">black rockcod</name>
    <dbReference type="NCBI Taxonomy" id="8208"/>
    <lineage>
        <taxon>Eukaryota</taxon>
        <taxon>Metazoa</taxon>
        <taxon>Chordata</taxon>
        <taxon>Craniata</taxon>
        <taxon>Vertebrata</taxon>
        <taxon>Euteleostomi</taxon>
        <taxon>Actinopterygii</taxon>
        <taxon>Neopterygii</taxon>
        <taxon>Teleostei</taxon>
        <taxon>Neoteleostei</taxon>
        <taxon>Acanthomorphata</taxon>
        <taxon>Eupercaria</taxon>
        <taxon>Perciformes</taxon>
        <taxon>Notothenioidei</taxon>
        <taxon>Nototheniidae</taxon>
        <taxon>Notothenia</taxon>
    </lineage>
</organism>
<dbReference type="CDD" id="cd07355">
    <property type="entry name" value="HN_L-delphilin-R2_like"/>
    <property type="match status" value="1"/>
</dbReference>
<dbReference type="PROSITE" id="PS51444">
    <property type="entry name" value="FH2"/>
    <property type="match status" value="1"/>
</dbReference>
<reference evidence="4" key="1">
    <citation type="submission" date="2025-08" db="UniProtKB">
        <authorList>
            <consortium name="RefSeq"/>
        </authorList>
    </citation>
    <scope>IDENTIFICATION</scope>
    <source>
        <tissue evidence="4">Muscle</tissue>
    </source>
</reference>
<name>A0A6I9P695_9TELE</name>
<dbReference type="AlphaFoldDB" id="A0A6I9P695"/>
<dbReference type="InterPro" id="IPR051425">
    <property type="entry name" value="Formin_Homology"/>
</dbReference>
<evidence type="ECO:0000313" key="4">
    <source>
        <dbReference type="RefSeq" id="XP_010783095.1"/>
    </source>
</evidence>
<accession>A0A6I9P695</accession>
<evidence type="ECO:0000259" key="2">
    <source>
        <dbReference type="PROSITE" id="PS51444"/>
    </source>
</evidence>
<dbReference type="OrthoDB" id="410721at2759"/>
<dbReference type="KEGG" id="ncc:104957184"/>
<dbReference type="Proteomes" id="UP000504611">
    <property type="component" value="Unplaced"/>
</dbReference>